<proteinExistence type="predicted"/>
<dbReference type="AlphaFoldDB" id="A0A0F6WAA0"/>
<evidence type="ECO:0000256" key="1">
    <source>
        <dbReference type="SAM" id="MobiDB-lite"/>
    </source>
</evidence>
<dbReference type="EMBL" id="CP011125">
    <property type="protein sequence ID" value="AKF11411.1"/>
    <property type="molecule type" value="Genomic_DNA"/>
</dbReference>
<protein>
    <submittedName>
        <fullName evidence="2">Uncharacterized protein</fullName>
    </submittedName>
</protein>
<dbReference type="KEGG" id="samy:DB32_008560"/>
<organism evidence="2 3">
    <name type="scientific">Sandaracinus amylolyticus</name>
    <dbReference type="NCBI Taxonomy" id="927083"/>
    <lineage>
        <taxon>Bacteria</taxon>
        <taxon>Pseudomonadati</taxon>
        <taxon>Myxococcota</taxon>
        <taxon>Polyangia</taxon>
        <taxon>Polyangiales</taxon>
        <taxon>Sandaracinaceae</taxon>
        <taxon>Sandaracinus</taxon>
    </lineage>
</organism>
<sequence>MTIRKARSSCCGPSGLSVATPGARCAPQIDLRRAALVARSPLGVCPLCGCHLRRCLDPRRGDAPADAGRWGDARTRDGVP</sequence>
<feature type="region of interest" description="Disordered" evidence="1">
    <location>
        <begin position="61"/>
        <end position="80"/>
    </location>
</feature>
<accession>A0A0F6WAA0</accession>
<evidence type="ECO:0000313" key="2">
    <source>
        <dbReference type="EMBL" id="AKF11411.1"/>
    </source>
</evidence>
<name>A0A0F6WAA0_9BACT</name>
<evidence type="ECO:0000313" key="3">
    <source>
        <dbReference type="Proteomes" id="UP000034883"/>
    </source>
</evidence>
<dbReference type="Proteomes" id="UP000034883">
    <property type="component" value="Chromosome"/>
</dbReference>
<reference evidence="2 3" key="1">
    <citation type="submission" date="2015-03" db="EMBL/GenBank/DDBJ databases">
        <title>Genome assembly of Sandaracinus amylolyticus DSM 53668.</title>
        <authorList>
            <person name="Sharma G."/>
            <person name="Subramanian S."/>
        </authorList>
    </citation>
    <scope>NUCLEOTIDE SEQUENCE [LARGE SCALE GENOMIC DNA]</scope>
    <source>
        <strain evidence="2 3">DSM 53668</strain>
    </source>
</reference>
<gene>
    <name evidence="2" type="ORF">DB32_008560</name>
</gene>
<dbReference type="STRING" id="927083.DB32_008560"/>
<keyword evidence="3" id="KW-1185">Reference proteome</keyword>